<dbReference type="InterPro" id="IPR003593">
    <property type="entry name" value="AAA+_ATPase"/>
</dbReference>
<dbReference type="PANTHER" id="PTHR43423">
    <property type="entry name" value="ABC TRANSPORTER I FAMILY MEMBER 17"/>
    <property type="match status" value="1"/>
</dbReference>
<dbReference type="AlphaFoldDB" id="A0A0S8G5B3"/>
<evidence type="ECO:0000313" key="4">
    <source>
        <dbReference type="EMBL" id="KPK68117.1"/>
    </source>
</evidence>
<proteinExistence type="predicted"/>
<accession>A0A0S8G5B3</accession>
<dbReference type="Pfam" id="PF00005">
    <property type="entry name" value="ABC_tran"/>
    <property type="match status" value="1"/>
</dbReference>
<name>A0A0S8G5B3_UNCW3</name>
<evidence type="ECO:0000256" key="1">
    <source>
        <dbReference type="ARBA" id="ARBA00022741"/>
    </source>
</evidence>
<dbReference type="GO" id="GO:0035435">
    <property type="term" value="P:phosphate ion transmembrane transport"/>
    <property type="evidence" value="ECO:0007669"/>
    <property type="project" value="InterPro"/>
</dbReference>
<dbReference type="PANTHER" id="PTHR43423:SF1">
    <property type="entry name" value="ABC TRANSPORTER I FAMILY MEMBER 17"/>
    <property type="match status" value="1"/>
</dbReference>
<dbReference type="EMBL" id="LJUO01000183">
    <property type="protein sequence ID" value="KPK68117.1"/>
    <property type="molecule type" value="Genomic_DNA"/>
</dbReference>
<dbReference type="Proteomes" id="UP000051096">
    <property type="component" value="Unassembled WGS sequence"/>
</dbReference>
<dbReference type="InterPro" id="IPR003439">
    <property type="entry name" value="ABC_transporter-like_ATP-bd"/>
</dbReference>
<protein>
    <submittedName>
        <fullName evidence="4">Phosphate ABC transporter ATP-binding protein</fullName>
    </submittedName>
</protein>
<dbReference type="Gene3D" id="3.40.50.300">
    <property type="entry name" value="P-loop containing nucleotide triphosphate hydrolases"/>
    <property type="match status" value="1"/>
</dbReference>
<dbReference type="SMART" id="SM00382">
    <property type="entry name" value="AAA"/>
    <property type="match status" value="1"/>
</dbReference>
<evidence type="ECO:0000256" key="2">
    <source>
        <dbReference type="ARBA" id="ARBA00022840"/>
    </source>
</evidence>
<dbReference type="SUPFAM" id="SSF52540">
    <property type="entry name" value="P-loop containing nucleoside triphosphate hydrolases"/>
    <property type="match status" value="1"/>
</dbReference>
<organism evidence="4 5">
    <name type="scientific">candidate division WOR_3 bacterium SM23_60</name>
    <dbReference type="NCBI Taxonomy" id="1703780"/>
    <lineage>
        <taxon>Bacteria</taxon>
        <taxon>Bacteria division WOR-3</taxon>
    </lineage>
</organism>
<dbReference type="GO" id="GO:0005315">
    <property type="term" value="F:phosphate transmembrane transporter activity"/>
    <property type="evidence" value="ECO:0007669"/>
    <property type="project" value="InterPro"/>
</dbReference>
<dbReference type="GO" id="GO:0016887">
    <property type="term" value="F:ATP hydrolysis activity"/>
    <property type="evidence" value="ECO:0007669"/>
    <property type="project" value="InterPro"/>
</dbReference>
<dbReference type="CDD" id="cd03260">
    <property type="entry name" value="ABC_PstB_phosphate_transporter"/>
    <property type="match status" value="1"/>
</dbReference>
<evidence type="ECO:0000259" key="3">
    <source>
        <dbReference type="PROSITE" id="PS50893"/>
    </source>
</evidence>
<dbReference type="PATRIC" id="fig|1703780.3.peg.2037"/>
<keyword evidence="1" id="KW-0547">Nucleotide-binding</keyword>
<gene>
    <name evidence="4" type="primary">pstB</name>
    <name evidence="4" type="ORF">AMJ87_12340</name>
</gene>
<sequence length="249" mass="27738">MIIKTTNLNLYYGKLQALKDIDLSIKENLITGIIGPSGCGKSTLLRVFNRMNDLIGDVRTTGSILVDGEDIYSPMCDLIQLRKTVGMVFQRPNAFPLSVFDNVAYGPRVWGITDKKTLTDIVERSLAAVDLLESLKGTLRMSALELSAEKQQRLCIARLLAVEPEILLMDEPCSALDPIATAKIEDLMLELKKTYTIVIVTHNMQQAARVADDVGFMLLGEMVEFDRAKKIFTNPQDERTFGYISGRFG</sequence>
<keyword evidence="2 4" id="KW-0067">ATP-binding</keyword>
<dbReference type="GO" id="GO:0016020">
    <property type="term" value="C:membrane"/>
    <property type="evidence" value="ECO:0007669"/>
    <property type="project" value="InterPro"/>
</dbReference>
<dbReference type="InterPro" id="IPR027417">
    <property type="entry name" value="P-loop_NTPase"/>
</dbReference>
<dbReference type="GO" id="GO:0005524">
    <property type="term" value="F:ATP binding"/>
    <property type="evidence" value="ECO:0007669"/>
    <property type="project" value="UniProtKB-KW"/>
</dbReference>
<dbReference type="PROSITE" id="PS50893">
    <property type="entry name" value="ABC_TRANSPORTER_2"/>
    <property type="match status" value="1"/>
</dbReference>
<dbReference type="InterPro" id="IPR005670">
    <property type="entry name" value="PstB-like"/>
</dbReference>
<comment type="caution">
    <text evidence="4">The sequence shown here is derived from an EMBL/GenBank/DDBJ whole genome shotgun (WGS) entry which is preliminary data.</text>
</comment>
<dbReference type="NCBIfam" id="TIGR00972">
    <property type="entry name" value="3a0107s01c2"/>
    <property type="match status" value="1"/>
</dbReference>
<evidence type="ECO:0000313" key="5">
    <source>
        <dbReference type="Proteomes" id="UP000051096"/>
    </source>
</evidence>
<reference evidence="4 5" key="1">
    <citation type="journal article" date="2015" name="Microbiome">
        <title>Genomic resolution of linkages in carbon, nitrogen, and sulfur cycling among widespread estuary sediment bacteria.</title>
        <authorList>
            <person name="Baker B.J."/>
            <person name="Lazar C.S."/>
            <person name="Teske A.P."/>
            <person name="Dick G.J."/>
        </authorList>
    </citation>
    <scope>NUCLEOTIDE SEQUENCE [LARGE SCALE GENOMIC DNA]</scope>
    <source>
        <strain evidence="4">SM23_60</strain>
    </source>
</reference>
<feature type="domain" description="ABC transporter" evidence="3">
    <location>
        <begin position="3"/>
        <end position="244"/>
    </location>
</feature>